<protein>
    <submittedName>
        <fullName evidence="2">Uncharacterized protein</fullName>
    </submittedName>
</protein>
<evidence type="ECO:0000256" key="1">
    <source>
        <dbReference type="SAM" id="MobiDB-lite"/>
    </source>
</evidence>
<dbReference type="RefSeq" id="WP_187280854.1">
    <property type="nucleotide sequence ID" value="NZ_CP108085.1"/>
</dbReference>
<dbReference type="Proteomes" id="UP001432011">
    <property type="component" value="Chromosome"/>
</dbReference>
<gene>
    <name evidence="2" type="ORF">OG913_19375</name>
</gene>
<feature type="compositionally biased region" description="Polar residues" evidence="1">
    <location>
        <begin position="31"/>
        <end position="40"/>
    </location>
</feature>
<evidence type="ECO:0000313" key="2">
    <source>
        <dbReference type="EMBL" id="WUP79065.1"/>
    </source>
</evidence>
<accession>A0ABZ1T187</accession>
<sequence>MTDPPVRLFPGRDGAELAYREIGDGRPLVLSTASPPTGSSGCVRVPRPTFVTN</sequence>
<proteinExistence type="predicted"/>
<reference evidence="2" key="1">
    <citation type="submission" date="2022-10" db="EMBL/GenBank/DDBJ databases">
        <title>The complete genomes of actinobacterial strains from the NBC collection.</title>
        <authorList>
            <person name="Joergensen T.S."/>
            <person name="Alvarez Arevalo M."/>
            <person name="Sterndorff E.B."/>
            <person name="Faurdal D."/>
            <person name="Vuksanovic O."/>
            <person name="Mourched A.-S."/>
            <person name="Charusanti P."/>
            <person name="Shaw S."/>
            <person name="Blin K."/>
            <person name="Weber T."/>
        </authorList>
    </citation>
    <scope>NUCLEOTIDE SEQUENCE</scope>
    <source>
        <strain evidence="2">NBC_00254</strain>
    </source>
</reference>
<organism evidence="2 3">
    <name type="scientific">Microbispora hainanensis</name>
    <dbReference type="NCBI Taxonomy" id="568844"/>
    <lineage>
        <taxon>Bacteria</taxon>
        <taxon>Bacillati</taxon>
        <taxon>Actinomycetota</taxon>
        <taxon>Actinomycetes</taxon>
        <taxon>Streptosporangiales</taxon>
        <taxon>Streptosporangiaceae</taxon>
        <taxon>Microbispora</taxon>
    </lineage>
</organism>
<dbReference type="EMBL" id="CP108085">
    <property type="protein sequence ID" value="WUP79065.1"/>
    <property type="molecule type" value="Genomic_DNA"/>
</dbReference>
<feature type="region of interest" description="Disordered" evidence="1">
    <location>
        <begin position="31"/>
        <end position="53"/>
    </location>
</feature>
<keyword evidence="3" id="KW-1185">Reference proteome</keyword>
<name>A0ABZ1T187_9ACTN</name>
<evidence type="ECO:0000313" key="3">
    <source>
        <dbReference type="Proteomes" id="UP001432011"/>
    </source>
</evidence>